<dbReference type="Ensembl" id="ENSXETT00000086271">
    <property type="protein sequence ID" value="ENSXETP00000076178"/>
    <property type="gene ID" value="ENSXETG00000019306"/>
</dbReference>
<dbReference type="SUPFAM" id="SSF51445">
    <property type="entry name" value="(Trans)glycosidases"/>
    <property type="match status" value="2"/>
</dbReference>
<keyword evidence="5" id="KW-0326">Glycosidase</keyword>
<organism evidence="7">
    <name type="scientific">Xenopus tropicalis</name>
    <name type="common">Western clawed frog</name>
    <name type="synonym">Silurana tropicalis</name>
    <dbReference type="NCBI Taxonomy" id="8364"/>
    <lineage>
        <taxon>Eukaryota</taxon>
        <taxon>Metazoa</taxon>
        <taxon>Chordata</taxon>
        <taxon>Craniata</taxon>
        <taxon>Vertebrata</taxon>
        <taxon>Euteleostomi</taxon>
        <taxon>Amphibia</taxon>
        <taxon>Batrachia</taxon>
        <taxon>Anura</taxon>
        <taxon>Pipoidea</taxon>
        <taxon>Pipidae</taxon>
        <taxon>Xenopodinae</taxon>
        <taxon>Xenopus</taxon>
        <taxon>Silurana</taxon>
    </lineage>
</organism>
<dbReference type="GO" id="GO:0004553">
    <property type="term" value="F:hydrolase activity, hydrolyzing O-glycosyl compounds"/>
    <property type="evidence" value="ECO:0007669"/>
    <property type="project" value="InterPro"/>
</dbReference>
<dbReference type="FunFam" id="3.20.20.80:FF:000013">
    <property type="entry name" value="lactase-phlorizin hydrolase"/>
    <property type="match status" value="1"/>
</dbReference>
<dbReference type="InterPro" id="IPR017853">
    <property type="entry name" value="GH"/>
</dbReference>
<evidence type="ECO:0000256" key="6">
    <source>
        <dbReference type="RuleBase" id="RU003690"/>
    </source>
</evidence>
<dbReference type="PANTHER" id="PTHR10353">
    <property type="entry name" value="GLYCOSYL HYDROLASE"/>
    <property type="match status" value="1"/>
</dbReference>
<keyword evidence="4" id="KW-0325">Glycoprotein</keyword>
<accession>A0A6I8R6R3</accession>
<sequence>MFTSICPLEVTVSLESLRQCSVEKPIWLPPAPAERDSFLQDVFPSGFWWGSSTAAFRVEGGWAEGGKGETIWDRFGHQNLAAQNATANVASDSYRKTDYDVYLLKGLQSNVYKFSIAWSRIFPNGLKSEGSRKGVEYYNTLIDSLRAAGVEPMVTLFHWDLPQPLQDLGGWTNENTVDAFVDYADFCFSHFGDRVKLWITFHEPWVVSYAGYGTGEHAPGIKDPGNASYKVAHNIIKAHAKAWHLYDGQYRAHQQGKVGISLNSDWAEPASPANPADVEAAERYLQFMLGWFAHPILVDGDYPAVLKTQIQKKNQQCPGTVSQLPTFTEVEKSSIHGTADFLGISHYTSRLVNASVSAACVSGYNNIGDFEPYVDPSWPGTSSPWISVVPWGIRRLLNFVKEEYATGSLPLYITGNGMPTAHNVEMYNDPTRVDYLKAYINEVLKAVKTDNVPVGAYIVRSLLDGFEGPQGYSQRFGLHHVDFENGNRQRTPKESAYFFHRIIENNGFPVTKKTNVPPNSRWPLAKKLPALPSSEVPSKAQVRDVEMLRNLKVSHYRFSISWPRVLPDGTVKSFNQAGLDYYIRLIDALLAANIEPQVIKS</sequence>
<evidence type="ECO:0000313" key="7">
    <source>
        <dbReference type="Ensembl" id="ENSXETP00000076178"/>
    </source>
</evidence>
<dbReference type="Pfam" id="PF00232">
    <property type="entry name" value="Glyco_hydro_1"/>
    <property type="match status" value="2"/>
</dbReference>
<proteinExistence type="inferred from homology"/>
<reference evidence="7" key="1">
    <citation type="journal article" date="2010" name="Science">
        <title>The genome of the Western clawed frog Xenopus tropicalis.</title>
        <authorList>
            <person name="Hellsten U."/>
            <person name="Harland R.M."/>
            <person name="Gilchrist M.J."/>
            <person name="Hendrix D."/>
            <person name="Jurka J."/>
            <person name="Kapitonov V."/>
            <person name="Ovcharenko I."/>
            <person name="Putnam N.H."/>
            <person name="Shu S."/>
            <person name="Taher L."/>
            <person name="Blitz I.L."/>
            <person name="Blumberg B."/>
            <person name="Dichmann D.S."/>
            <person name="Dubchak I."/>
            <person name="Amaya E."/>
            <person name="Detter J.C."/>
            <person name="Fletcher R."/>
            <person name="Gerhard D.S."/>
            <person name="Goodstein D."/>
            <person name="Graves T."/>
            <person name="Grigoriev I.V."/>
            <person name="Grimwood J."/>
            <person name="Kawashima T."/>
            <person name="Lindquist E."/>
            <person name="Lucas S.M."/>
            <person name="Mead P.E."/>
            <person name="Mitros T."/>
            <person name="Ogino H."/>
            <person name="Ohta Y."/>
            <person name="Poliakov A.V."/>
            <person name="Pollet N."/>
            <person name="Robert J."/>
            <person name="Salamov A."/>
            <person name="Sater A.K."/>
            <person name="Schmutz J."/>
            <person name="Terry A."/>
            <person name="Vize P.D."/>
            <person name="Warren W.C."/>
            <person name="Wells D."/>
            <person name="Wills A."/>
            <person name="Wilson R.K."/>
            <person name="Zimmerman L.B."/>
            <person name="Zorn A.M."/>
            <person name="Grainger R."/>
            <person name="Grammer T."/>
            <person name="Khokha M.K."/>
            <person name="Richardson P.M."/>
            <person name="Rokhsar D.S."/>
        </authorList>
    </citation>
    <scope>NUCLEOTIDE SEQUENCE [LARGE SCALE GENOMIC DNA]</scope>
    <source>
        <strain evidence="7">Nigerian</strain>
    </source>
</reference>
<reference evidence="7" key="2">
    <citation type="submission" date="2020-05" db="UniProtKB">
        <authorList>
            <consortium name="Ensembl"/>
        </authorList>
    </citation>
    <scope>IDENTIFICATION</scope>
</reference>
<dbReference type="Bgee" id="ENSXETG00000019306">
    <property type="expression patterns" value="Expressed in skeletal muscle tissue and 3 other cell types or tissues"/>
</dbReference>
<dbReference type="GeneTree" id="ENSGT00940000155324"/>
<protein>
    <submittedName>
        <fullName evidence="7">Lactase, gene 2</fullName>
    </submittedName>
</protein>
<gene>
    <name evidence="7" type="primary">lct.2</name>
</gene>
<comment type="similarity">
    <text evidence="1 6">Belongs to the glycosyl hydrolase 1 family.</text>
</comment>
<evidence type="ECO:0000256" key="2">
    <source>
        <dbReference type="ARBA" id="ARBA00011738"/>
    </source>
</evidence>
<name>A0A6I8R6R3_XENTR</name>
<dbReference type="Xenbase" id="XB-GENE-1001138">
    <property type="gene designation" value="lct.2"/>
</dbReference>
<evidence type="ECO:0000256" key="3">
    <source>
        <dbReference type="ARBA" id="ARBA00022801"/>
    </source>
</evidence>
<evidence type="ECO:0000256" key="5">
    <source>
        <dbReference type="ARBA" id="ARBA00023295"/>
    </source>
</evidence>
<dbReference type="GO" id="GO:0005975">
    <property type="term" value="P:carbohydrate metabolic process"/>
    <property type="evidence" value="ECO:0007669"/>
    <property type="project" value="InterPro"/>
</dbReference>
<dbReference type="InterPro" id="IPR001360">
    <property type="entry name" value="Glyco_hydro_1"/>
</dbReference>
<evidence type="ECO:0000256" key="1">
    <source>
        <dbReference type="ARBA" id="ARBA00010838"/>
    </source>
</evidence>
<dbReference type="AlphaFoldDB" id="A0A6I8R6R3"/>
<keyword evidence="3" id="KW-0378">Hydrolase</keyword>
<dbReference type="PANTHER" id="PTHR10353:SF36">
    <property type="entry name" value="LP05116P"/>
    <property type="match status" value="1"/>
</dbReference>
<dbReference type="Gene3D" id="3.20.20.80">
    <property type="entry name" value="Glycosidases"/>
    <property type="match status" value="2"/>
</dbReference>
<comment type="subunit">
    <text evidence="2">Homodimer.</text>
</comment>
<evidence type="ECO:0000256" key="4">
    <source>
        <dbReference type="ARBA" id="ARBA00023180"/>
    </source>
</evidence>
<dbReference type="PRINTS" id="PR00131">
    <property type="entry name" value="GLHYDRLASE1"/>
</dbReference>